<dbReference type="OrthoDB" id="299530at2759"/>
<evidence type="ECO:0000313" key="2">
    <source>
        <dbReference type="Proteomes" id="UP000692954"/>
    </source>
</evidence>
<dbReference type="AlphaFoldDB" id="A0A8S1MKS6"/>
<dbReference type="EMBL" id="CAJJDN010000038">
    <property type="protein sequence ID" value="CAD8079021.1"/>
    <property type="molecule type" value="Genomic_DNA"/>
</dbReference>
<proteinExistence type="predicted"/>
<name>A0A8S1MKS6_9CILI</name>
<comment type="caution">
    <text evidence="1">The sequence shown here is derived from an EMBL/GenBank/DDBJ whole genome shotgun (WGS) entry which is preliminary data.</text>
</comment>
<keyword evidence="2" id="KW-1185">Reference proteome</keyword>
<evidence type="ECO:0000313" key="1">
    <source>
        <dbReference type="EMBL" id="CAD8079021.1"/>
    </source>
</evidence>
<protein>
    <recommendedName>
        <fullName evidence="3">PB1 domain-containing protein</fullName>
    </recommendedName>
</protein>
<organism evidence="1 2">
    <name type="scientific">Paramecium sonneborni</name>
    <dbReference type="NCBI Taxonomy" id="65129"/>
    <lineage>
        <taxon>Eukaryota</taxon>
        <taxon>Sar</taxon>
        <taxon>Alveolata</taxon>
        <taxon>Ciliophora</taxon>
        <taxon>Intramacronucleata</taxon>
        <taxon>Oligohymenophorea</taxon>
        <taxon>Peniculida</taxon>
        <taxon>Parameciidae</taxon>
        <taxon>Paramecium</taxon>
    </lineage>
</organism>
<dbReference type="Proteomes" id="UP000692954">
    <property type="component" value="Unassembled WGS sequence"/>
</dbReference>
<accession>A0A8S1MKS6</accession>
<sequence>MHKIKISINKDIYFCQRPLNRFEDLMQEFQSINTTYINKENLNFYFIDEEGDKVAIQNDYDLVDFKKQNPKFLKIKVEYRDKLNLTERVYNREITKDAMKQKIMQLLQQY</sequence>
<evidence type="ECO:0008006" key="3">
    <source>
        <dbReference type="Google" id="ProtNLM"/>
    </source>
</evidence>
<gene>
    <name evidence="1" type="ORF">PSON_ATCC_30995.1.T0380242</name>
</gene>
<reference evidence="1" key="1">
    <citation type="submission" date="2021-01" db="EMBL/GenBank/DDBJ databases">
        <authorList>
            <consortium name="Genoscope - CEA"/>
            <person name="William W."/>
        </authorList>
    </citation>
    <scope>NUCLEOTIDE SEQUENCE</scope>
</reference>